<keyword evidence="3" id="KW-0547">Nucleotide-binding</keyword>
<dbReference type="Pfam" id="PF00069">
    <property type="entry name" value="Pkinase"/>
    <property type="match status" value="1"/>
</dbReference>
<sequence length="1866" mass="200528">MAWLVERWTACVVGWRFYHKIVSYLLFKLYYREVTIVDPHSVLKSHAHDRLIFCSNHPTGLLDRLLIQHISPQPCFCLTQNWFAHLAGNAGSTYTNYVEMCLHVVQGLSFAKIVECLDSGNAIWIAVGGAREMNPYIRKVHTGAARIALQAARPGCEVLLVPLHMAFEAHCQFNSAVLVELGKPVHVVQGLDPDSVQGREEVHHLMAALRENLLPLTNWIPASLDVDYGKKGTRGVGQTRLAVSEWYQIRIIDTLVCLHAWSLDFGALPWPVRVQQVRAVAQHLSQQDHQRFQQARNAFGNFAACVQQEGNLFCGATGTYWDMPVSLKAIPRRNPSEVPNLTLAALRNFCDGPLRYAKRSKSGVHNLPAFCADSFEVLVAEATRFVDSLALAGSKSESSESSRNNASGIFFSGPQLPSSRDSPRWQVGPTPTSMAAAAASVALDANPFCAVQVGVAASPMRATLGTCSARSVSPQRAAWSMTLPAPSMRATSPMSPGRAARPLAQGVVQPVQYVAQAPAHPGHAGGHPGGHPGGRPGGHPAGQPGAHPGGHPGAHPGAHLGGHSGHPGQTVWTTHVPAHAPAPHRPTSVGIAFPGVALADSHPRKLTLQLRKKQVAKPSISMDRPLLPWNAAMSDGAVTPNVENVGNLAKQATIDALSSAAGEAAAQQLMLGPGVALAPSSQTVSAVEQQGVAPVQGVLSQKACHSLRTFVLDELPKACRAARAQPSQKFSLFSRDIRETQASTTAPETRFELQLPRTDITESALVELLQGEVGKALEALAGGAGASLWEFTAMVAMPGAIPQRLHCDTGSPLPALFTAFVALQDVADNMGPTRFLLQTHSQTAHRRFSADKTSFLNQAVSRIALLRAGDAVVYDSRVLHCGTENSSDKPRVLLVLTVRHTDDVSVDPATQRSTAAPIVRHVEGAWPMCNQGNVGYPKAVPQASARECARGSPVACGTPVERSRVLERGLASPILDGSNRHSPSRLHGVSLDSQAVREQADRSSRSPVRVVAGPPMTGPSCKVDLAETARAAVSPNLQASASGGTGDYSQSIDTRWNTKSPSGSLQSLPVASGSCKLIGQGAPCPDPFLSTGPSAAPLSSMARTPDPPGDGRDGRNGSWSGLDSRQSLTSSFRDSSSPPHMPHFGSAKLLHSFHSSLTSSNSSGKRRPLSPGTAATTCVVLPPSPESDPRHLETLGAPLSEALDVHEVPGKSQINATLFELFCIPVSEQSVAEHISQEIATYPETLWDDLVLVRPVQALACAVARSVSSSGQAKDEALFKAHLGDEEAYGGWWRSVLARYGLYSSGDTISPGEVADLITTACRALRDHFAPSKYLRNLRTVRSGAKRVQDRYDSFRCLSSSSFARSYRCRSRLSFEDRLCSQTRKGKLASCPADQLRVEVEVLRSLQHPHLPRIVESFEDFNDIYIISEIVDSMRLLQFMQTRLEMRAGVSEGWLAQVFRQILETLAYCHQLKPHSIVHGDIGLDTVGLAAVSDAAHSPHVVISDLGIAGTIPSPTPASEDSRKLSLTSRRSEFGEESCSPKHDVWCCGCLLYLLLTGHVPGDAFFGDAFRRTASPDWTLVRHASAQAEALCSRMLESDPARRPTSADCLCYPWLQSGSKFCFKMIPMQILEKLAQVEKQSQECKEVVADVVAEFRLRSVSCASTIFAKLAMPAQSSGATLETAQLKPFLSAAPLLQMGISVPCVEKVMRAFAINPSGLIAHGSFVKRCLELAEDQLDRALWRLFVAAKEDEVGILSAGQLEEVLDGALSQDLAGHGEDAEAQSSCAREYIRAAMDPELTASEAVRQIAPGNEVIFESLKEFVLQRHNLACAAAAKQSGMETTGPGHDNDEGKAAQNLRPVKDPMR</sequence>
<feature type="compositionally biased region" description="Gly residues" evidence="6">
    <location>
        <begin position="523"/>
        <end position="540"/>
    </location>
</feature>
<evidence type="ECO:0000256" key="1">
    <source>
        <dbReference type="ARBA" id="ARBA00022527"/>
    </source>
</evidence>
<dbReference type="CDD" id="cd00180">
    <property type="entry name" value="PKc"/>
    <property type="match status" value="1"/>
</dbReference>
<dbReference type="Pfam" id="PF01553">
    <property type="entry name" value="Acyltransferase"/>
    <property type="match status" value="1"/>
</dbReference>
<dbReference type="InterPro" id="IPR011009">
    <property type="entry name" value="Kinase-like_dom_sf"/>
</dbReference>
<evidence type="ECO:0000256" key="2">
    <source>
        <dbReference type="ARBA" id="ARBA00022679"/>
    </source>
</evidence>
<feature type="region of interest" description="Disordered" evidence="6">
    <location>
        <begin position="1838"/>
        <end position="1866"/>
    </location>
</feature>
<dbReference type="GO" id="GO:0035556">
    <property type="term" value="P:intracellular signal transduction"/>
    <property type="evidence" value="ECO:0007669"/>
    <property type="project" value="TreeGrafter"/>
</dbReference>
<feature type="region of interest" description="Disordered" evidence="6">
    <location>
        <begin position="518"/>
        <end position="574"/>
    </location>
</feature>
<feature type="compositionally biased region" description="Low complexity" evidence="6">
    <location>
        <begin position="1149"/>
        <end position="1163"/>
    </location>
</feature>
<reference evidence="8" key="1">
    <citation type="submission" date="2021-02" db="EMBL/GenBank/DDBJ databases">
        <authorList>
            <person name="Dougan E. K."/>
            <person name="Rhodes N."/>
            <person name="Thang M."/>
            <person name="Chan C."/>
        </authorList>
    </citation>
    <scope>NUCLEOTIDE SEQUENCE</scope>
</reference>
<evidence type="ECO:0000313" key="8">
    <source>
        <dbReference type="EMBL" id="CAE7463410.1"/>
    </source>
</evidence>
<keyword evidence="2" id="KW-0808">Transferase</keyword>
<dbReference type="Gene3D" id="2.60.120.620">
    <property type="entry name" value="q2cbj1_9rhob like domain"/>
    <property type="match status" value="1"/>
</dbReference>
<feature type="region of interest" description="Disordered" evidence="6">
    <location>
        <begin position="1086"/>
        <end position="1176"/>
    </location>
</feature>
<dbReference type="EMBL" id="CAJNDS010002410">
    <property type="protein sequence ID" value="CAE7463410.1"/>
    <property type="molecule type" value="Genomic_DNA"/>
</dbReference>
<evidence type="ECO:0000256" key="6">
    <source>
        <dbReference type="SAM" id="MobiDB-lite"/>
    </source>
</evidence>
<accession>A0A812S6I4</accession>
<proteinExistence type="predicted"/>
<feature type="domain" description="Protein kinase" evidence="7">
    <location>
        <begin position="1352"/>
        <end position="1615"/>
    </location>
</feature>
<dbReference type="Proteomes" id="UP000604046">
    <property type="component" value="Unassembled WGS sequence"/>
</dbReference>
<dbReference type="SMART" id="SM00220">
    <property type="entry name" value="S_TKc"/>
    <property type="match status" value="1"/>
</dbReference>
<dbReference type="GO" id="GO:0005524">
    <property type="term" value="F:ATP binding"/>
    <property type="evidence" value="ECO:0007669"/>
    <property type="project" value="UniProtKB-KW"/>
</dbReference>
<evidence type="ECO:0000313" key="9">
    <source>
        <dbReference type="Proteomes" id="UP000604046"/>
    </source>
</evidence>
<dbReference type="Pfam" id="PF05721">
    <property type="entry name" value="PhyH"/>
    <property type="match status" value="1"/>
</dbReference>
<dbReference type="GO" id="GO:0004674">
    <property type="term" value="F:protein serine/threonine kinase activity"/>
    <property type="evidence" value="ECO:0007669"/>
    <property type="project" value="UniProtKB-KW"/>
</dbReference>
<name>A0A812S6I4_9DINO</name>
<feature type="compositionally biased region" description="Low complexity" evidence="6">
    <location>
        <begin position="396"/>
        <end position="408"/>
    </location>
</feature>
<evidence type="ECO:0000256" key="4">
    <source>
        <dbReference type="ARBA" id="ARBA00022777"/>
    </source>
</evidence>
<dbReference type="SUPFAM" id="SSF56112">
    <property type="entry name" value="Protein kinase-like (PK-like)"/>
    <property type="match status" value="1"/>
</dbReference>
<feature type="region of interest" description="Disordered" evidence="6">
    <location>
        <begin position="1036"/>
        <end position="1067"/>
    </location>
</feature>
<keyword evidence="9" id="KW-1185">Reference proteome</keyword>
<gene>
    <name evidence="8" type="primary">SAK</name>
    <name evidence="8" type="ORF">SNAT2548_LOCUS25837</name>
</gene>
<dbReference type="InterPro" id="IPR008775">
    <property type="entry name" value="Phytyl_CoA_dOase-like"/>
</dbReference>
<keyword evidence="4" id="KW-0418">Kinase</keyword>
<dbReference type="GO" id="GO:0016746">
    <property type="term" value="F:acyltransferase activity"/>
    <property type="evidence" value="ECO:0007669"/>
    <property type="project" value="InterPro"/>
</dbReference>
<dbReference type="InterPro" id="IPR002123">
    <property type="entry name" value="Plipid/glycerol_acylTrfase"/>
</dbReference>
<comment type="caution">
    <text evidence="8">The sequence shown here is derived from an EMBL/GenBank/DDBJ whole genome shotgun (WGS) entry which is preliminary data.</text>
</comment>
<keyword evidence="5" id="KW-0067">ATP-binding</keyword>
<dbReference type="PANTHER" id="PTHR24346">
    <property type="entry name" value="MAP/MICROTUBULE AFFINITY-REGULATING KINASE"/>
    <property type="match status" value="1"/>
</dbReference>
<feature type="compositionally biased region" description="Polar residues" evidence="6">
    <location>
        <begin position="1117"/>
        <end position="1138"/>
    </location>
</feature>
<organism evidence="8 9">
    <name type="scientific">Symbiodinium natans</name>
    <dbReference type="NCBI Taxonomy" id="878477"/>
    <lineage>
        <taxon>Eukaryota</taxon>
        <taxon>Sar</taxon>
        <taxon>Alveolata</taxon>
        <taxon>Dinophyceae</taxon>
        <taxon>Suessiales</taxon>
        <taxon>Symbiodiniaceae</taxon>
        <taxon>Symbiodinium</taxon>
    </lineage>
</organism>
<evidence type="ECO:0000256" key="3">
    <source>
        <dbReference type="ARBA" id="ARBA00022741"/>
    </source>
</evidence>
<evidence type="ECO:0000259" key="7">
    <source>
        <dbReference type="PROSITE" id="PS50011"/>
    </source>
</evidence>
<keyword evidence="1" id="KW-0723">Serine/threonine-protein kinase</keyword>
<dbReference type="InterPro" id="IPR000719">
    <property type="entry name" value="Prot_kinase_dom"/>
</dbReference>
<feature type="region of interest" description="Disordered" evidence="6">
    <location>
        <begin position="972"/>
        <end position="1016"/>
    </location>
</feature>
<dbReference type="PROSITE" id="PS50011">
    <property type="entry name" value="PROTEIN_KINASE_DOM"/>
    <property type="match status" value="1"/>
</dbReference>
<dbReference type="Gene3D" id="1.10.510.10">
    <property type="entry name" value="Transferase(Phosphotransferase) domain 1"/>
    <property type="match status" value="1"/>
</dbReference>
<dbReference type="SUPFAM" id="SSF51197">
    <property type="entry name" value="Clavaminate synthase-like"/>
    <property type="match status" value="1"/>
</dbReference>
<evidence type="ECO:0000256" key="5">
    <source>
        <dbReference type="ARBA" id="ARBA00022840"/>
    </source>
</evidence>
<dbReference type="PANTHER" id="PTHR24346:SF82">
    <property type="entry name" value="KP78A-RELATED"/>
    <property type="match status" value="1"/>
</dbReference>
<protein>
    <submittedName>
        <fullName evidence="8">SAK protein</fullName>
    </submittedName>
</protein>
<feature type="region of interest" description="Disordered" evidence="6">
    <location>
        <begin position="396"/>
        <end position="430"/>
    </location>
</feature>
<dbReference type="OrthoDB" id="425483at2759"/>
<dbReference type="GO" id="GO:0005737">
    <property type="term" value="C:cytoplasm"/>
    <property type="evidence" value="ECO:0007669"/>
    <property type="project" value="TreeGrafter"/>
</dbReference>